<dbReference type="Proteomes" id="UP000769528">
    <property type="component" value="Unassembled WGS sequence"/>
</dbReference>
<name>A0A9P8PXT1_9ASCO</name>
<dbReference type="InterPro" id="IPR012880">
    <property type="entry name" value="Gryzun"/>
</dbReference>
<sequence>MEAYPTSLISQLTPLVIIHGLSFIPKEFSTQSNLNDRKPLETDLIIRREHQTIADIPFIEDFWKVWRKYHLDNIIWNTQSMKSHINQGHTHHKYHFRFIINKEVTIPIENDIDENFNEIFSTQWIINLKENIPSLFVSFFQLKEDVKDDLELIKEIESLQSQLADRNIKLFIIIISDHSVLLHPELQDRLQQIRKDTGLTKSSLLFISSSKTNEVQEFAQDALNLIRPIAQEHYSSLEKKLRKERSKVLTSVNPESEEEVNLKPYIEVNYSLKLGFINEFKQSFDFAIKSFHTAYENLINVISEIEITHDRWEHFRLLLDITIFHIVKLNFYQEDINTSYRKFDIHLQSVIYFLKLKGIKPESFDVINWLSQQFKWLAQLSDLAPVNLVPSDIPFKPSFDDSLSPLVLSNSGYLYLQSMELLKRRSLKHESQDPYSISLNTDDLSQSIINLLNFSKMGFQKKNQQVFSRSISYVNYQLANEYFDLKSYEKSFKLFELALESLKDGEWNYISGVILYKLILCSIELKKFYASIVNLLELGLIPLNKVDSKLQYQLSQYLEDDYKKFLLTNKGDPLILNATSTELNFDLIESNVIFPNEKVPLSTSINLQIYLSSKLNGLIIEDFEIEDLIINFNDKLNSIIIKNDNSQKSIDFEDIRDLELVDGLYQTSRHLKLNPNKILNFQIPSGKIGQISINSISGTLNYKDLFKVKLKIPIINEGDFQNAHKFYSSAKSFEIFKTLSPNITEVIPRIPETKILVQEYEKFAIPDEDYAINLKIINKDHEDVDLKISTDIKSDIAINRNWEGYDNSILNLENIPITNDLIKKLVIKIPKTHYSQELKIKFNIIFFINKDLTVPIFDSVELSIPIINPFKINLSIQPRLQPNDLPSIFKLDSDDDIIPKPSRYWLSKTQFIPTNLEIFDQLEILKDSLEFNVNKESGSISLAELVENYLTTQLKDSEFESKHYFVSKIEDGHTYRNVSFDLTLKLKWKRKNNEHVNELVNEPWRLSLPLLDPRVLLKVEQLSSNEFKLQYLIENPTSRIFQFQINLLENQNFTITGNSKQQLISVLPLTRQVLEFNAIALIHDGWALLPQVKIYDVNYKVNLPILPITELVQTHKQDIYVHVG</sequence>
<dbReference type="Pfam" id="PF07919">
    <property type="entry name" value="Gryzun"/>
    <property type="match status" value="1"/>
</dbReference>
<evidence type="ECO:0000313" key="3">
    <source>
        <dbReference type="EMBL" id="KAH3680492.1"/>
    </source>
</evidence>
<evidence type="ECO:0000313" key="4">
    <source>
        <dbReference type="Proteomes" id="UP000769528"/>
    </source>
</evidence>
<evidence type="ECO:0000259" key="1">
    <source>
        <dbReference type="Pfam" id="PF07919"/>
    </source>
</evidence>
<comment type="caution">
    <text evidence="3">The sequence shown here is derived from an EMBL/GenBank/DDBJ whole genome shotgun (WGS) entry which is preliminary data.</text>
</comment>
<dbReference type="Pfam" id="PF11817">
    <property type="entry name" value="Foie-gras_1"/>
    <property type="match status" value="2"/>
</dbReference>
<dbReference type="EMBL" id="JAEUBF010000103">
    <property type="protein sequence ID" value="KAH3680492.1"/>
    <property type="molecule type" value="Genomic_DNA"/>
</dbReference>
<gene>
    <name evidence="3" type="ORF">WICMUC_000280</name>
</gene>
<reference evidence="3" key="1">
    <citation type="journal article" date="2021" name="Open Biol.">
        <title>Shared evolutionary footprints suggest mitochondrial oxidative damage underlies multiple complex I losses in fungi.</title>
        <authorList>
            <person name="Schikora-Tamarit M.A."/>
            <person name="Marcet-Houben M."/>
            <person name="Nosek J."/>
            <person name="Gabaldon T."/>
        </authorList>
    </citation>
    <scope>NUCLEOTIDE SEQUENCE</scope>
    <source>
        <strain evidence="3">CBS6341</strain>
    </source>
</reference>
<organism evidence="3 4">
    <name type="scientific">Wickerhamomyces mucosus</name>
    <dbReference type="NCBI Taxonomy" id="1378264"/>
    <lineage>
        <taxon>Eukaryota</taxon>
        <taxon>Fungi</taxon>
        <taxon>Dikarya</taxon>
        <taxon>Ascomycota</taxon>
        <taxon>Saccharomycotina</taxon>
        <taxon>Saccharomycetes</taxon>
        <taxon>Phaffomycetales</taxon>
        <taxon>Wickerhamomycetaceae</taxon>
        <taxon>Wickerhamomyces</taxon>
    </lineage>
</organism>
<dbReference type="InterPro" id="IPR021773">
    <property type="entry name" value="TPC11"/>
</dbReference>
<keyword evidence="4" id="KW-1185">Reference proteome</keyword>
<reference evidence="3" key="2">
    <citation type="submission" date="2021-01" db="EMBL/GenBank/DDBJ databases">
        <authorList>
            <person name="Schikora-Tamarit M.A."/>
        </authorList>
    </citation>
    <scope>NUCLEOTIDE SEQUENCE</scope>
    <source>
        <strain evidence="3">CBS6341</strain>
    </source>
</reference>
<evidence type="ECO:0008006" key="5">
    <source>
        <dbReference type="Google" id="ProtNLM"/>
    </source>
</evidence>
<proteinExistence type="predicted"/>
<feature type="domain" description="Trafficking protein particle complex subunit 11" evidence="2">
    <location>
        <begin position="443"/>
        <end position="533"/>
    </location>
</feature>
<protein>
    <recommendedName>
        <fullName evidence="5">Trafficking protein particle complex subunit 11 domain-containing protein</fullName>
    </recommendedName>
</protein>
<feature type="domain" description="Trafficking protein particle complex subunit 11" evidence="2">
    <location>
        <begin position="311"/>
        <end position="434"/>
    </location>
</feature>
<dbReference type="AlphaFoldDB" id="A0A9P8PXT1"/>
<dbReference type="PANTHER" id="PTHR14374">
    <property type="entry name" value="FOIE GRAS"/>
    <property type="match status" value="1"/>
</dbReference>
<dbReference type="PANTHER" id="PTHR14374:SF0">
    <property type="entry name" value="TRAFFICKING PROTEIN PARTICLE COMPLEX SUBUNIT 11"/>
    <property type="match status" value="1"/>
</dbReference>
<accession>A0A9P8PXT1</accession>
<evidence type="ECO:0000259" key="2">
    <source>
        <dbReference type="Pfam" id="PF11817"/>
    </source>
</evidence>
<dbReference type="OrthoDB" id="6278596at2759"/>
<feature type="domain" description="Gryzun putative trafficking through Golgi" evidence="1">
    <location>
        <begin position="622"/>
        <end position="1123"/>
    </location>
</feature>